<dbReference type="InterPro" id="IPR010982">
    <property type="entry name" value="Lambda_DNA-bd_dom_sf"/>
</dbReference>
<dbReference type="PROSITE" id="PS50943">
    <property type="entry name" value="HTH_CROC1"/>
    <property type="match status" value="1"/>
</dbReference>
<keyword evidence="4 5" id="KW-0472">Membrane</keyword>
<dbReference type="GO" id="GO:0003677">
    <property type="term" value="F:DNA binding"/>
    <property type="evidence" value="ECO:0007669"/>
    <property type="project" value="InterPro"/>
</dbReference>
<dbReference type="Pfam" id="PF09685">
    <property type="entry name" value="MamF_MmsF"/>
    <property type="match status" value="1"/>
</dbReference>
<dbReference type="CDD" id="cd00093">
    <property type="entry name" value="HTH_XRE"/>
    <property type="match status" value="1"/>
</dbReference>
<dbReference type="EMBL" id="VORO01000028">
    <property type="protein sequence ID" value="TXD87167.1"/>
    <property type="molecule type" value="Genomic_DNA"/>
</dbReference>
<evidence type="ECO:0000313" key="7">
    <source>
        <dbReference type="EMBL" id="TXD87167.1"/>
    </source>
</evidence>
<dbReference type="InterPro" id="IPR001387">
    <property type="entry name" value="Cro/C1-type_HTH"/>
</dbReference>
<name>A0A5C6ZDC7_9FLAO</name>
<evidence type="ECO:0000259" key="6">
    <source>
        <dbReference type="PROSITE" id="PS50943"/>
    </source>
</evidence>
<dbReference type="SUPFAM" id="SSF47413">
    <property type="entry name" value="lambda repressor-like DNA-binding domains"/>
    <property type="match status" value="1"/>
</dbReference>
<evidence type="ECO:0000256" key="2">
    <source>
        <dbReference type="ARBA" id="ARBA00022692"/>
    </source>
</evidence>
<dbReference type="Pfam" id="PF01381">
    <property type="entry name" value="HTH_3"/>
    <property type="match status" value="1"/>
</dbReference>
<sequence>MGNRLQTYRLEQNMTQTDLAEKAGLSLRTIQRIESGAALKGFTLQSIAAAFGIPPEKLTQYKEDSIDLKRVKIINLSALSFFIIPFGNIILPSILTYKSKDDRVKTFGKDIISVQIIWSVVTSILMIIFPFLQNLVSIKSPLFLIMLVLLICLNVFLIFKNSQSLTRNSTLHIKLKNSLL</sequence>
<protein>
    <submittedName>
        <fullName evidence="7">Helix-turn-helix domain-containing protein</fullName>
    </submittedName>
</protein>
<comment type="subcellular location">
    <subcellularLocation>
        <location evidence="1">Membrane</location>
        <topology evidence="1">Multi-pass membrane protein</topology>
    </subcellularLocation>
</comment>
<dbReference type="Gene3D" id="1.10.260.40">
    <property type="entry name" value="lambda repressor-like DNA-binding domains"/>
    <property type="match status" value="1"/>
</dbReference>
<feature type="transmembrane region" description="Helical" evidence="5">
    <location>
        <begin position="142"/>
        <end position="159"/>
    </location>
</feature>
<evidence type="ECO:0000313" key="8">
    <source>
        <dbReference type="Proteomes" id="UP000321578"/>
    </source>
</evidence>
<dbReference type="RefSeq" id="WP_147088078.1">
    <property type="nucleotide sequence ID" value="NZ_VORM01000030.1"/>
</dbReference>
<keyword evidence="2 5" id="KW-0812">Transmembrane</keyword>
<dbReference type="OrthoDB" id="1357763at2"/>
<evidence type="ECO:0000256" key="4">
    <source>
        <dbReference type="ARBA" id="ARBA00023136"/>
    </source>
</evidence>
<evidence type="ECO:0000256" key="5">
    <source>
        <dbReference type="SAM" id="Phobius"/>
    </source>
</evidence>
<feature type="transmembrane region" description="Helical" evidence="5">
    <location>
        <begin position="73"/>
        <end position="95"/>
    </location>
</feature>
<proteinExistence type="predicted"/>
<dbReference type="AlphaFoldDB" id="A0A5C6ZDC7"/>
<evidence type="ECO:0000256" key="3">
    <source>
        <dbReference type="ARBA" id="ARBA00022989"/>
    </source>
</evidence>
<dbReference type="Proteomes" id="UP000321578">
    <property type="component" value="Unassembled WGS sequence"/>
</dbReference>
<keyword evidence="3 5" id="KW-1133">Transmembrane helix</keyword>
<feature type="transmembrane region" description="Helical" evidence="5">
    <location>
        <begin position="116"/>
        <end position="136"/>
    </location>
</feature>
<comment type="caution">
    <text evidence="7">The sequence shown here is derived from an EMBL/GenBank/DDBJ whole genome shotgun (WGS) entry which is preliminary data.</text>
</comment>
<gene>
    <name evidence="7" type="ORF">ESY86_17790</name>
</gene>
<dbReference type="InterPro" id="IPR019109">
    <property type="entry name" value="MamF_MmsF"/>
</dbReference>
<organism evidence="7 8">
    <name type="scientific">Subsaximicrobium wynnwilliamsii</name>
    <dbReference type="NCBI Taxonomy" id="291179"/>
    <lineage>
        <taxon>Bacteria</taxon>
        <taxon>Pseudomonadati</taxon>
        <taxon>Bacteroidota</taxon>
        <taxon>Flavobacteriia</taxon>
        <taxon>Flavobacteriales</taxon>
        <taxon>Flavobacteriaceae</taxon>
        <taxon>Subsaximicrobium</taxon>
    </lineage>
</organism>
<feature type="domain" description="HTH cro/C1-type" evidence="6">
    <location>
        <begin position="5"/>
        <end position="58"/>
    </location>
</feature>
<reference evidence="7 8" key="1">
    <citation type="submission" date="2019-08" db="EMBL/GenBank/DDBJ databases">
        <title>Genomes of Subsaximicrobium wynnwilliamsii strains.</title>
        <authorList>
            <person name="Bowman J.P."/>
        </authorList>
    </citation>
    <scope>NUCLEOTIDE SEQUENCE [LARGE SCALE GENOMIC DNA]</scope>
    <source>
        <strain evidence="7 8">2-80-2</strain>
    </source>
</reference>
<evidence type="ECO:0000256" key="1">
    <source>
        <dbReference type="ARBA" id="ARBA00004141"/>
    </source>
</evidence>
<dbReference type="SMART" id="SM00530">
    <property type="entry name" value="HTH_XRE"/>
    <property type="match status" value="1"/>
</dbReference>
<accession>A0A5C6ZDC7</accession>
<keyword evidence="8" id="KW-1185">Reference proteome</keyword>